<keyword evidence="2" id="KW-0285">Flavoprotein</keyword>
<evidence type="ECO:0000256" key="5">
    <source>
        <dbReference type="ARBA" id="ARBA00041537"/>
    </source>
</evidence>
<evidence type="ECO:0000259" key="13">
    <source>
        <dbReference type="Pfam" id="PF00441"/>
    </source>
</evidence>
<keyword evidence="3" id="KW-0560">Oxidoreductase</keyword>
<dbReference type="GO" id="GO:0005739">
    <property type="term" value="C:mitochondrion"/>
    <property type="evidence" value="ECO:0007669"/>
    <property type="project" value="TreeGrafter"/>
</dbReference>
<dbReference type="Pfam" id="PF00441">
    <property type="entry name" value="Acyl-CoA_dh_1"/>
    <property type="match status" value="1"/>
</dbReference>
<evidence type="ECO:0000256" key="4">
    <source>
        <dbReference type="ARBA" id="ARBA00039850"/>
    </source>
</evidence>
<comment type="catalytic activity">
    <reaction evidence="8">
        <text>(2R)-2-methylbutanoyl-CoA + oxidized [electron-transfer flavoprotein] + H(+) = ethylacryloyl-CoA + reduced [electron-transfer flavoprotein]</text>
        <dbReference type="Rhea" id="RHEA:65296"/>
        <dbReference type="Rhea" id="RHEA-COMP:10685"/>
        <dbReference type="Rhea" id="RHEA-COMP:10686"/>
        <dbReference type="ChEBI" id="CHEBI:15378"/>
        <dbReference type="ChEBI" id="CHEBI:57692"/>
        <dbReference type="ChEBI" id="CHEBI:58307"/>
        <dbReference type="ChEBI" id="CHEBI:156439"/>
        <dbReference type="ChEBI" id="CHEBI:156440"/>
    </reaction>
    <physiologicalReaction direction="left-to-right" evidence="8">
        <dbReference type="Rhea" id="RHEA:65297"/>
    </physiologicalReaction>
</comment>
<evidence type="ECO:0000256" key="12">
    <source>
        <dbReference type="ARBA" id="ARBA00051903"/>
    </source>
</evidence>
<dbReference type="InterPro" id="IPR009075">
    <property type="entry name" value="AcylCo_DH/oxidase_C"/>
</dbReference>
<evidence type="ECO:0000313" key="15">
    <source>
        <dbReference type="Proteomes" id="UP000283210"/>
    </source>
</evidence>
<proteinExistence type="predicted"/>
<comment type="pathway">
    <text evidence="1">Lipid metabolism.</text>
</comment>
<dbReference type="Proteomes" id="UP000283210">
    <property type="component" value="Chromosome 19"/>
</dbReference>
<comment type="catalytic activity">
    <reaction evidence="7">
        <text>valproyl-CoA + oxidized [electron-transfer flavoprotein] + H(+) = (2E)-2-propylpent-2-enoyl-CoA + reduced [electron-transfer flavoprotein]</text>
        <dbReference type="Rhea" id="RHEA:65344"/>
        <dbReference type="Rhea" id="RHEA-COMP:10685"/>
        <dbReference type="Rhea" id="RHEA-COMP:10686"/>
        <dbReference type="ChEBI" id="CHEBI:15378"/>
        <dbReference type="ChEBI" id="CHEBI:57692"/>
        <dbReference type="ChEBI" id="CHEBI:58307"/>
        <dbReference type="ChEBI" id="CHEBI:156457"/>
        <dbReference type="ChEBI" id="CHEBI:156458"/>
    </reaction>
    <physiologicalReaction direction="left-to-right" evidence="7">
        <dbReference type="Rhea" id="RHEA:65345"/>
    </physiologicalReaction>
</comment>
<dbReference type="EMBL" id="CM012455">
    <property type="protein sequence ID" value="RVE59741.1"/>
    <property type="molecule type" value="Genomic_DNA"/>
</dbReference>
<comment type="catalytic activity">
    <reaction evidence="9">
        <text>butanoyl-CoA + oxidized [electron-transfer flavoprotein] + H(+) = (2E)-butenoyl-CoA + reduced [electron-transfer flavoprotein]</text>
        <dbReference type="Rhea" id="RHEA:24004"/>
        <dbReference type="Rhea" id="RHEA-COMP:10685"/>
        <dbReference type="Rhea" id="RHEA-COMP:10686"/>
        <dbReference type="ChEBI" id="CHEBI:15378"/>
        <dbReference type="ChEBI" id="CHEBI:57332"/>
        <dbReference type="ChEBI" id="CHEBI:57371"/>
        <dbReference type="ChEBI" id="CHEBI:57692"/>
        <dbReference type="ChEBI" id="CHEBI:58307"/>
    </reaction>
    <physiologicalReaction direction="left-to-right" evidence="9">
        <dbReference type="Rhea" id="RHEA:24005"/>
    </physiologicalReaction>
</comment>
<evidence type="ECO:0000256" key="3">
    <source>
        <dbReference type="ARBA" id="ARBA00023002"/>
    </source>
</evidence>
<dbReference type="SUPFAM" id="SSF47203">
    <property type="entry name" value="Acyl-CoA dehydrogenase C-terminal domain-like"/>
    <property type="match status" value="1"/>
</dbReference>
<evidence type="ECO:0000256" key="11">
    <source>
        <dbReference type="ARBA" id="ARBA00049552"/>
    </source>
</evidence>
<comment type="catalytic activity">
    <reaction evidence="11">
        <text>(2S)-2-methylbutanoyl-CoA + oxidized [electron-transfer flavoprotein] + H(+) = (2E)-2-methylbut-2-enoyl-CoA + reduced [electron-transfer flavoprotein]</text>
        <dbReference type="Rhea" id="RHEA:48256"/>
        <dbReference type="Rhea" id="RHEA-COMP:10685"/>
        <dbReference type="Rhea" id="RHEA-COMP:10686"/>
        <dbReference type="ChEBI" id="CHEBI:15378"/>
        <dbReference type="ChEBI" id="CHEBI:57337"/>
        <dbReference type="ChEBI" id="CHEBI:57692"/>
        <dbReference type="ChEBI" id="CHEBI:58307"/>
        <dbReference type="ChEBI" id="CHEBI:88166"/>
    </reaction>
    <physiologicalReaction direction="left-to-right" evidence="11">
        <dbReference type="Rhea" id="RHEA:48257"/>
    </physiologicalReaction>
</comment>
<reference evidence="14 15" key="2">
    <citation type="submission" date="2019-01" db="EMBL/GenBank/DDBJ databases">
        <title>A chromosome length genome reference of the Java medaka (oryzias javanicus).</title>
        <authorList>
            <person name="Herpin A."/>
            <person name="Takehana Y."/>
            <person name="Naruse K."/>
            <person name="Ansai S."/>
            <person name="Kawaguchi M."/>
        </authorList>
    </citation>
    <scope>NUCLEOTIDE SEQUENCE [LARGE SCALE GENOMIC DNA]</scope>
    <source>
        <strain evidence="14">RS831</strain>
        <tissue evidence="14">Whole body</tissue>
    </source>
</reference>
<sequence length="66" mass="7577">MAKYFSAEVATLTTSKSIEWMGGVGFTKDYPIEKYYRDCKIGTIYEGTTNIQLSTMAKFIDKEFEQ</sequence>
<evidence type="ECO:0000256" key="8">
    <source>
        <dbReference type="ARBA" id="ARBA00048592"/>
    </source>
</evidence>
<gene>
    <name evidence="14" type="ORF">OJAV_G00191600</name>
</gene>
<dbReference type="OrthoDB" id="10262177at2759"/>
<keyword evidence="15" id="KW-1185">Reference proteome</keyword>
<dbReference type="InterPro" id="IPR006089">
    <property type="entry name" value="Acyl-CoA_DH_CS"/>
</dbReference>
<evidence type="ECO:0000256" key="6">
    <source>
        <dbReference type="ARBA" id="ARBA00042821"/>
    </source>
</evidence>
<dbReference type="GO" id="GO:0003995">
    <property type="term" value="F:acyl-CoA dehydrogenase activity"/>
    <property type="evidence" value="ECO:0007669"/>
    <property type="project" value="InterPro"/>
</dbReference>
<dbReference type="PANTHER" id="PTHR43884">
    <property type="entry name" value="ACYL-COA DEHYDROGENASE"/>
    <property type="match status" value="1"/>
</dbReference>
<reference evidence="14 15" key="1">
    <citation type="submission" date="2018-11" db="EMBL/GenBank/DDBJ databases">
        <authorList>
            <person name="Lopez-Roques C."/>
            <person name="Donnadieu C."/>
            <person name="Bouchez O."/>
            <person name="Klopp C."/>
            <person name="Cabau C."/>
            <person name="Zahm M."/>
        </authorList>
    </citation>
    <scope>NUCLEOTIDE SEQUENCE [LARGE SCALE GENOMIC DNA]</scope>
    <source>
        <strain evidence="14">RS831</strain>
        <tissue evidence="14">Whole body</tissue>
    </source>
</reference>
<accession>A0A3S2MHW8</accession>
<protein>
    <recommendedName>
        <fullName evidence="4">Short/branched chain specific acyl-CoA dehydrogenase, mitochondrial</fullName>
    </recommendedName>
    <alternativeName>
        <fullName evidence="6">2-methyl branched chain acyl-CoA dehydrogenase</fullName>
    </alternativeName>
    <alternativeName>
        <fullName evidence="5">2-methylbutyryl-coenzyme A dehydrogenase</fullName>
    </alternativeName>
</protein>
<comment type="catalytic activity">
    <reaction evidence="10">
        <text>hexanoyl-CoA + oxidized [electron-transfer flavoprotein] + H(+) = (2E)-hexenoyl-CoA + reduced [electron-transfer flavoprotein]</text>
        <dbReference type="Rhea" id="RHEA:43464"/>
        <dbReference type="Rhea" id="RHEA-COMP:10685"/>
        <dbReference type="Rhea" id="RHEA-COMP:10686"/>
        <dbReference type="ChEBI" id="CHEBI:15378"/>
        <dbReference type="ChEBI" id="CHEBI:57692"/>
        <dbReference type="ChEBI" id="CHEBI:58307"/>
        <dbReference type="ChEBI" id="CHEBI:62077"/>
        <dbReference type="ChEBI" id="CHEBI:62620"/>
    </reaction>
    <physiologicalReaction direction="left-to-right" evidence="10">
        <dbReference type="Rhea" id="RHEA:43465"/>
    </physiologicalReaction>
</comment>
<dbReference type="Gene3D" id="1.20.140.10">
    <property type="entry name" value="Butyryl-CoA Dehydrogenase, subunit A, domain 3"/>
    <property type="match status" value="1"/>
</dbReference>
<dbReference type="InterPro" id="IPR036250">
    <property type="entry name" value="AcylCo_DH-like_C"/>
</dbReference>
<evidence type="ECO:0000256" key="10">
    <source>
        <dbReference type="ARBA" id="ARBA00049192"/>
    </source>
</evidence>
<feature type="domain" description="Acyl-CoA dehydrogenase/oxidase C-terminal" evidence="13">
    <location>
        <begin position="1"/>
        <end position="59"/>
    </location>
</feature>
<dbReference type="AlphaFoldDB" id="A0A3S2MHW8"/>
<evidence type="ECO:0000313" key="14">
    <source>
        <dbReference type="EMBL" id="RVE59741.1"/>
    </source>
</evidence>
<dbReference type="PROSITE" id="PS00073">
    <property type="entry name" value="ACYL_COA_DH_2"/>
    <property type="match status" value="1"/>
</dbReference>
<evidence type="ECO:0000256" key="9">
    <source>
        <dbReference type="ARBA" id="ARBA00049096"/>
    </source>
</evidence>
<name>A0A3S2MHW8_ORYJA</name>
<comment type="catalytic activity">
    <reaction evidence="12">
        <text>2-methylpropanoyl-CoA + oxidized [electron-transfer flavoprotein] + H(+) = 2-methylpropenoyl-CoA + reduced [electron-transfer flavoprotein]</text>
        <dbReference type="Rhea" id="RHEA:44180"/>
        <dbReference type="Rhea" id="RHEA-COMP:10685"/>
        <dbReference type="Rhea" id="RHEA-COMP:10686"/>
        <dbReference type="ChEBI" id="CHEBI:15378"/>
        <dbReference type="ChEBI" id="CHEBI:57338"/>
        <dbReference type="ChEBI" id="CHEBI:57692"/>
        <dbReference type="ChEBI" id="CHEBI:58307"/>
        <dbReference type="ChEBI" id="CHEBI:62500"/>
    </reaction>
    <physiologicalReaction direction="left-to-right" evidence="12">
        <dbReference type="Rhea" id="RHEA:44181"/>
    </physiologicalReaction>
</comment>
<dbReference type="PANTHER" id="PTHR43884:SF1">
    <property type="entry name" value="SHORT_BRANCHED CHAIN SPECIFIC ACYL-COA DEHYDROGENASE, MITOCHONDRIAL"/>
    <property type="match status" value="1"/>
</dbReference>
<evidence type="ECO:0000256" key="7">
    <source>
        <dbReference type="ARBA" id="ARBA00048307"/>
    </source>
</evidence>
<evidence type="ECO:0000256" key="1">
    <source>
        <dbReference type="ARBA" id="ARBA00005189"/>
    </source>
</evidence>
<organism evidence="14 15">
    <name type="scientific">Oryzias javanicus</name>
    <name type="common">Javanese ricefish</name>
    <name type="synonym">Aplocheilus javanicus</name>
    <dbReference type="NCBI Taxonomy" id="123683"/>
    <lineage>
        <taxon>Eukaryota</taxon>
        <taxon>Metazoa</taxon>
        <taxon>Chordata</taxon>
        <taxon>Craniata</taxon>
        <taxon>Vertebrata</taxon>
        <taxon>Euteleostomi</taxon>
        <taxon>Actinopterygii</taxon>
        <taxon>Neopterygii</taxon>
        <taxon>Teleostei</taxon>
        <taxon>Neoteleostei</taxon>
        <taxon>Acanthomorphata</taxon>
        <taxon>Ovalentaria</taxon>
        <taxon>Atherinomorphae</taxon>
        <taxon>Beloniformes</taxon>
        <taxon>Adrianichthyidae</taxon>
        <taxon>Oryziinae</taxon>
        <taxon>Oryzias</taxon>
    </lineage>
</organism>
<evidence type="ECO:0000256" key="2">
    <source>
        <dbReference type="ARBA" id="ARBA00022630"/>
    </source>
</evidence>